<gene>
    <name evidence="1" type="primary">wepK</name>
</gene>
<dbReference type="RefSeq" id="WP_282831942.1">
    <property type="nucleotide sequence ID" value="NZ_JASCZX010000018.1"/>
</dbReference>
<protein>
    <submittedName>
        <fullName evidence="1">WepK</fullName>
    </submittedName>
</protein>
<sequence>MNNVFFWGWYSDYDCYTINSLEKFYNIKNISLSRLSRLIFKFLRLFFPIRLAELFINRFLLLKTDKTCTIVFSDDILYYMGFALGLKNKRKIIVFRNIIPRKYTRDIQRLKTAGFEMYTFDPSDAEFFNIHYKGQYLPVYEVEGLGASTNCAYFLGLNKGRKEILDRLAEKLSEKGIATHFTIIDDSKKSLLKSTKKIAYSDNVRNVIQSRYIVDIVRVGQSGMTLRALESAFYKRKLITNNQNIRTTDLYDPNNVLILDEQLNIPDDFLVKPFREYSKSVLHKYKSDNYYIEILKGIQSDKNI</sequence>
<evidence type="ECO:0000313" key="1">
    <source>
        <dbReference type="EMBL" id="AGJ50614.1"/>
    </source>
</evidence>
<organism evidence="1">
    <name type="scientific">Cronobacter turicensis</name>
    <dbReference type="NCBI Taxonomy" id="413502"/>
    <lineage>
        <taxon>Bacteria</taxon>
        <taxon>Pseudomonadati</taxon>
        <taxon>Pseudomonadota</taxon>
        <taxon>Gammaproteobacteria</taxon>
        <taxon>Enterobacterales</taxon>
        <taxon>Enterobacteriaceae</taxon>
        <taxon>Cronobacter</taxon>
    </lineage>
</organism>
<name>R4J9C7_9ENTR</name>
<accession>R4J9C7</accession>
<dbReference type="AlphaFoldDB" id="R4J9C7"/>
<proteinExistence type="predicted"/>
<reference evidence="1" key="1">
    <citation type="journal article" date="2013" name="Foodborne Pathog. Dis.">
        <title>Identification and Characterization of Five New Molecular Serogroups of Cronobacter spp.</title>
        <authorList>
            <person name="Jarvis K.G."/>
            <person name="Yan Q.Q."/>
            <person name="Grim C.J."/>
            <person name="Power K.A."/>
            <person name="Franco A.A."/>
            <person name="Hu L."/>
            <person name="Gopinath G."/>
            <person name="Sathyamoorthy V."/>
            <person name="Kotewicz M.L."/>
            <person name="Kothary M.H."/>
            <person name="Lee C."/>
            <person name="Sadowski J."/>
            <person name="Fanning S."/>
            <person name="Tall B.D."/>
        </authorList>
    </citation>
    <scope>NUCLEOTIDE SEQUENCE</scope>
    <source>
        <strain evidence="1">E609</strain>
    </source>
</reference>
<dbReference type="EMBL" id="JX475926">
    <property type="protein sequence ID" value="AGJ50614.1"/>
    <property type="molecule type" value="Genomic_DNA"/>
</dbReference>